<gene>
    <name evidence="1" type="ORF">SAMN05192583_0089</name>
</gene>
<name>A0A1H7Y6Z0_9SPHN</name>
<dbReference type="RefSeq" id="WP_093663527.1">
    <property type="nucleotide sequence ID" value="NZ_FOCF01000001.1"/>
</dbReference>
<reference evidence="2" key="1">
    <citation type="submission" date="2016-10" db="EMBL/GenBank/DDBJ databases">
        <authorList>
            <person name="Varghese N."/>
            <person name="Submissions S."/>
        </authorList>
    </citation>
    <scope>NUCLEOTIDE SEQUENCE [LARGE SCALE GENOMIC DNA]</scope>
    <source>
        <strain evidence="2">S6-262</strain>
    </source>
</reference>
<sequence>MPTTKVRHLVNISRITRLTYSWLIQHACPAVIEREVRNQLAPLRLRLLDHGRSTLRDHLRRDPQHLQNVYLTWDGQSEMAAATYVFGDKTTALLFRLSLP</sequence>
<proteinExistence type="predicted"/>
<dbReference type="AlphaFoldDB" id="A0A1H7Y6Z0"/>
<protein>
    <submittedName>
        <fullName evidence="1">Uncharacterized protein</fullName>
    </submittedName>
</protein>
<evidence type="ECO:0000313" key="1">
    <source>
        <dbReference type="EMBL" id="SEM40949.1"/>
    </source>
</evidence>
<keyword evidence="2" id="KW-1185">Reference proteome</keyword>
<evidence type="ECO:0000313" key="2">
    <source>
        <dbReference type="Proteomes" id="UP000199206"/>
    </source>
</evidence>
<accession>A0A1H7Y6Z0</accession>
<organism evidence="1 2">
    <name type="scientific">Sphingomonas gellani</name>
    <dbReference type="NCBI Taxonomy" id="1166340"/>
    <lineage>
        <taxon>Bacteria</taxon>
        <taxon>Pseudomonadati</taxon>
        <taxon>Pseudomonadota</taxon>
        <taxon>Alphaproteobacteria</taxon>
        <taxon>Sphingomonadales</taxon>
        <taxon>Sphingomonadaceae</taxon>
        <taxon>Sphingomonas</taxon>
    </lineage>
</organism>
<dbReference type="EMBL" id="FOCF01000001">
    <property type="protein sequence ID" value="SEM40949.1"/>
    <property type="molecule type" value="Genomic_DNA"/>
</dbReference>
<dbReference type="Proteomes" id="UP000199206">
    <property type="component" value="Unassembled WGS sequence"/>
</dbReference>
<dbReference type="STRING" id="1166340.SAMN05192583_0089"/>